<reference evidence="2" key="1">
    <citation type="submission" date="2019-08" db="EMBL/GenBank/DDBJ databases">
        <title>The improved chromosome-level genome for the pearl oyster Pinctada fucata martensii using PacBio sequencing and Hi-C.</title>
        <authorList>
            <person name="Zheng Z."/>
        </authorList>
    </citation>
    <scope>NUCLEOTIDE SEQUENCE</scope>
    <source>
        <strain evidence="2">ZZ-2019</strain>
        <tissue evidence="2">Adductor muscle</tissue>
    </source>
</reference>
<sequence>MSVEDKARYGRACLLVLNTCPVGLRRVIEHDYTTRGFTGFEAYLGDHSNKHQLFHLRFQKCCLVHCTYTNKSTPLRTEQWDLLYSETLTRNPHRDRGKCPCMYTAIPGVTTHVMDVTLCCLLLRNICPGVNISHIEDICTVRNQLLHARSATLDEQSFNVAWNKVETALLSLASSTSASFQSELKNTIQETQSGFCDLSNIESLMAHERRLENVEEVRNL</sequence>
<dbReference type="InterPro" id="IPR041249">
    <property type="entry name" value="HEPN_DZIP3"/>
</dbReference>
<name>A0AA88YUZ3_PINIB</name>
<dbReference type="Proteomes" id="UP001186944">
    <property type="component" value="Unassembled WGS sequence"/>
</dbReference>
<dbReference type="EMBL" id="VSWD01000003">
    <property type="protein sequence ID" value="KAK3106215.1"/>
    <property type="molecule type" value="Genomic_DNA"/>
</dbReference>
<organism evidence="2 3">
    <name type="scientific">Pinctada imbricata</name>
    <name type="common">Atlantic pearl-oyster</name>
    <name type="synonym">Pinctada martensii</name>
    <dbReference type="NCBI Taxonomy" id="66713"/>
    <lineage>
        <taxon>Eukaryota</taxon>
        <taxon>Metazoa</taxon>
        <taxon>Spiralia</taxon>
        <taxon>Lophotrochozoa</taxon>
        <taxon>Mollusca</taxon>
        <taxon>Bivalvia</taxon>
        <taxon>Autobranchia</taxon>
        <taxon>Pteriomorphia</taxon>
        <taxon>Pterioida</taxon>
        <taxon>Pterioidea</taxon>
        <taxon>Pteriidae</taxon>
        <taxon>Pinctada</taxon>
    </lineage>
</organism>
<dbReference type="Pfam" id="PF18738">
    <property type="entry name" value="HEPN_DZIP3"/>
    <property type="match status" value="1"/>
</dbReference>
<keyword evidence="3" id="KW-1185">Reference proteome</keyword>
<protein>
    <recommendedName>
        <fullName evidence="1">DZIP3-like HEPN domain-containing protein</fullName>
    </recommendedName>
</protein>
<evidence type="ECO:0000313" key="2">
    <source>
        <dbReference type="EMBL" id="KAK3106215.1"/>
    </source>
</evidence>
<evidence type="ECO:0000313" key="3">
    <source>
        <dbReference type="Proteomes" id="UP001186944"/>
    </source>
</evidence>
<proteinExistence type="predicted"/>
<gene>
    <name evidence="2" type="ORF">FSP39_015362</name>
</gene>
<feature type="domain" description="DZIP3-like HEPN" evidence="1">
    <location>
        <begin position="103"/>
        <end position="187"/>
    </location>
</feature>
<accession>A0AA88YUZ3</accession>
<evidence type="ECO:0000259" key="1">
    <source>
        <dbReference type="Pfam" id="PF18738"/>
    </source>
</evidence>
<dbReference type="AlphaFoldDB" id="A0AA88YUZ3"/>
<comment type="caution">
    <text evidence="2">The sequence shown here is derived from an EMBL/GenBank/DDBJ whole genome shotgun (WGS) entry which is preliminary data.</text>
</comment>